<feature type="region of interest" description="Disordered" evidence="7">
    <location>
        <begin position="119"/>
        <end position="229"/>
    </location>
</feature>
<sequence>MEQLVRRSGRLNKGVNRHIEEDVPKRKPVDISETGKTNAEVNVRCLVCGTNGSRNPGDEKEKMAQCQQCRTWQHVFCLFGHRALSKLPKHYLCNVCKPDFPKYKSLVFQIDPIPFQREEERKQAEAQVEKDNGDDNEAYKEEAEEDDVDARVNDLTEGDDLAEAEGEVNEASEAEGTRKHQKAEARSTKRQKVGSAKDGSVESGAQSDISTKPSTPVKPPTTDKFSFLKDKTRRAVAQQFLNIIQTQSPAQNSPQDAIAMALGIEQEVFKKADSFDQDESYTHKSRSLFANLKNPKLRLLQKVFDGELSVEKLVSLKPDEMRSEEMAEYAEKIKQEAIAQSVLKSDEPTTRTKRTHKGEEIIEEDTDTSSFDPQYRKESESPVEHERTLTPEVVQIHYQPTSNDDFVPEPHHSDTPDDFIDQSDMLHLDGLESILEEGQPDSLDLITKDVNAKKTSKRVHFALDEESDDDYDPFSTVQLTSSLAAFWKGGLSFPGIAHADCLSALLGSTVFMPLASVLNVAGYLLLASHYEIEGRLDADKAESYLQKILSTRDLFLAELSPNLASQLDYDQLWEYFHSRQKYGVINARQPWIKDSYIVPLNPGDAAPVWLLTIKAATPDIHVESYVQSSRRLYCIFVTKKNYVPEYEESPVPNLDDVLSKLN</sequence>
<keyword evidence="6" id="KW-0862">Zinc</keyword>
<comment type="similarity">
    <text evidence="2">Belongs to the BYE1 family.</text>
</comment>
<protein>
    <recommendedName>
        <fullName evidence="3">Transcription factor BYE1</fullName>
    </recommendedName>
</protein>
<evidence type="ECO:0000256" key="7">
    <source>
        <dbReference type="SAM" id="MobiDB-lite"/>
    </source>
</evidence>
<dbReference type="Pfam" id="PF07744">
    <property type="entry name" value="SPOC"/>
    <property type="match status" value="1"/>
</dbReference>
<dbReference type="SMART" id="SM00249">
    <property type="entry name" value="PHD"/>
    <property type="match status" value="1"/>
</dbReference>
<feature type="compositionally biased region" description="Basic and acidic residues" evidence="7">
    <location>
        <begin position="119"/>
        <end position="141"/>
    </location>
</feature>
<evidence type="ECO:0000256" key="2">
    <source>
        <dbReference type="ARBA" id="ARBA00011050"/>
    </source>
</evidence>
<dbReference type="InterPro" id="IPR036575">
    <property type="entry name" value="TFIIS_cen_dom_sf"/>
</dbReference>
<dbReference type="AlphaFoldDB" id="A0A1E3QSG3"/>
<dbReference type="GO" id="GO:0031440">
    <property type="term" value="P:regulation of mRNA 3'-end processing"/>
    <property type="evidence" value="ECO:0007669"/>
    <property type="project" value="TreeGrafter"/>
</dbReference>
<dbReference type="PROSITE" id="PS51321">
    <property type="entry name" value="TFIIS_CENTRAL"/>
    <property type="match status" value="1"/>
</dbReference>
<evidence type="ECO:0000256" key="3">
    <source>
        <dbReference type="ARBA" id="ARBA00021616"/>
    </source>
</evidence>
<dbReference type="CDD" id="cd15489">
    <property type="entry name" value="PHD_SF"/>
    <property type="match status" value="1"/>
</dbReference>
<dbReference type="PANTHER" id="PTHR11477">
    <property type="entry name" value="TRANSCRIPTION FACTOR S-II ZINC FINGER DOMAIN-CONTAINING PROTEIN"/>
    <property type="match status" value="1"/>
</dbReference>
<dbReference type="OrthoDB" id="79252at2759"/>
<dbReference type="GO" id="GO:0005634">
    <property type="term" value="C:nucleus"/>
    <property type="evidence" value="ECO:0007669"/>
    <property type="project" value="TreeGrafter"/>
</dbReference>
<dbReference type="Gene3D" id="3.30.40.10">
    <property type="entry name" value="Zinc/RING finger domain, C3HC4 (zinc finger)"/>
    <property type="match status" value="1"/>
</dbReference>
<evidence type="ECO:0000256" key="4">
    <source>
        <dbReference type="ARBA" id="ARBA00022723"/>
    </source>
</evidence>
<dbReference type="EMBL" id="KV454430">
    <property type="protein sequence ID" value="ODQ80444.1"/>
    <property type="molecule type" value="Genomic_DNA"/>
</dbReference>
<feature type="region of interest" description="Disordered" evidence="7">
    <location>
        <begin position="340"/>
        <end position="387"/>
    </location>
</feature>
<feature type="compositionally biased region" description="Basic and acidic residues" evidence="7">
    <location>
        <begin position="175"/>
        <end position="187"/>
    </location>
</feature>
<comment type="function">
    <text evidence="1">Negative regulator of transcription elongation.</text>
</comment>
<keyword evidence="4" id="KW-0479">Metal-binding</keyword>
<dbReference type="Pfam" id="PF07500">
    <property type="entry name" value="TFIIS_M"/>
    <property type="match status" value="1"/>
</dbReference>
<dbReference type="SUPFAM" id="SSF57903">
    <property type="entry name" value="FYVE/PHD zinc finger"/>
    <property type="match status" value="1"/>
</dbReference>
<feature type="compositionally biased region" description="Basic and acidic residues" evidence="7">
    <location>
        <begin position="374"/>
        <end position="387"/>
    </location>
</feature>
<evidence type="ECO:0000256" key="1">
    <source>
        <dbReference type="ARBA" id="ARBA00002311"/>
    </source>
</evidence>
<dbReference type="SMART" id="SM00510">
    <property type="entry name" value="TFS2M"/>
    <property type="match status" value="1"/>
</dbReference>
<dbReference type="SUPFAM" id="SSF46942">
    <property type="entry name" value="Elongation factor TFIIS domain 2"/>
    <property type="match status" value="1"/>
</dbReference>
<reference evidence="10" key="1">
    <citation type="submission" date="2016-05" db="EMBL/GenBank/DDBJ databases">
        <title>Comparative genomics of biotechnologically important yeasts.</title>
        <authorList>
            <consortium name="DOE Joint Genome Institute"/>
            <person name="Riley R."/>
            <person name="Haridas S."/>
            <person name="Wolfe K.H."/>
            <person name="Lopes M.R."/>
            <person name="Hittinger C.T."/>
            <person name="Goker M."/>
            <person name="Salamov A."/>
            <person name="Wisecaver J."/>
            <person name="Long T.M."/>
            <person name="Aerts A.L."/>
            <person name="Barry K."/>
            <person name="Choi C."/>
            <person name="Clum A."/>
            <person name="Coughlan A.Y."/>
            <person name="Deshpande S."/>
            <person name="Douglass A.P."/>
            <person name="Hanson S.J."/>
            <person name="Klenk H.-P."/>
            <person name="Labutti K."/>
            <person name="Lapidus A."/>
            <person name="Lindquist E."/>
            <person name="Lipzen A."/>
            <person name="Meier-Kolthoff J.P."/>
            <person name="Ohm R.A."/>
            <person name="Otillar R.P."/>
            <person name="Pangilinan J."/>
            <person name="Peng Y."/>
            <person name="Rokas A."/>
            <person name="Rosa C.A."/>
            <person name="Scheuner C."/>
            <person name="Sibirny A.A."/>
            <person name="Slot J.C."/>
            <person name="Stielow J.B."/>
            <person name="Sun H."/>
            <person name="Kurtzman C.P."/>
            <person name="Blackwell M."/>
            <person name="Grigoriev I.V."/>
            <person name="Jeffries T.W."/>
        </authorList>
    </citation>
    <scope>NUCLEOTIDE SEQUENCE [LARGE SCALE GENOMIC DNA]</scope>
    <source>
        <strain evidence="10">NRRL Y-12698</strain>
    </source>
</reference>
<evidence type="ECO:0000256" key="5">
    <source>
        <dbReference type="ARBA" id="ARBA00022771"/>
    </source>
</evidence>
<proteinExistence type="inferred from homology"/>
<accession>A0A1E3QSG3</accession>
<dbReference type="InterPro" id="IPR001965">
    <property type="entry name" value="Znf_PHD"/>
</dbReference>
<dbReference type="InterPro" id="IPR013083">
    <property type="entry name" value="Znf_RING/FYVE/PHD"/>
</dbReference>
<dbReference type="Pfam" id="PF00628">
    <property type="entry name" value="PHD"/>
    <property type="match status" value="1"/>
</dbReference>
<dbReference type="GeneID" id="30144922"/>
<dbReference type="InterPro" id="IPR019787">
    <property type="entry name" value="Znf_PHD-finger"/>
</dbReference>
<dbReference type="GO" id="GO:0031564">
    <property type="term" value="P:transcription antitermination"/>
    <property type="evidence" value="ECO:0007669"/>
    <property type="project" value="TreeGrafter"/>
</dbReference>
<evidence type="ECO:0000313" key="9">
    <source>
        <dbReference type="EMBL" id="ODQ80444.1"/>
    </source>
</evidence>
<dbReference type="GO" id="GO:0001139">
    <property type="term" value="F:RNA polymerase II complex recruiting activity"/>
    <property type="evidence" value="ECO:0007669"/>
    <property type="project" value="TreeGrafter"/>
</dbReference>
<organism evidence="9 10">
    <name type="scientific">Babjeviella inositovora NRRL Y-12698</name>
    <dbReference type="NCBI Taxonomy" id="984486"/>
    <lineage>
        <taxon>Eukaryota</taxon>
        <taxon>Fungi</taxon>
        <taxon>Dikarya</taxon>
        <taxon>Ascomycota</taxon>
        <taxon>Saccharomycotina</taxon>
        <taxon>Pichiomycetes</taxon>
        <taxon>Serinales incertae sedis</taxon>
        <taxon>Babjeviella</taxon>
    </lineage>
</organism>
<dbReference type="GO" id="GO:0006362">
    <property type="term" value="P:transcription elongation by RNA polymerase I"/>
    <property type="evidence" value="ECO:0007669"/>
    <property type="project" value="TreeGrafter"/>
</dbReference>
<dbReference type="Gene3D" id="1.10.472.30">
    <property type="entry name" value="Transcription elongation factor S-II, central domain"/>
    <property type="match status" value="1"/>
</dbReference>
<name>A0A1E3QSG3_9ASCO</name>
<gene>
    <name evidence="9" type="ORF">BABINDRAFT_13290</name>
</gene>
<dbReference type="InterPro" id="IPR011011">
    <property type="entry name" value="Znf_FYVE_PHD"/>
</dbReference>
<dbReference type="PANTHER" id="PTHR11477:SF11">
    <property type="entry name" value="TRANSCRIPTION FACTOR BYE1"/>
    <property type="match status" value="1"/>
</dbReference>
<evidence type="ECO:0000259" key="8">
    <source>
        <dbReference type="PROSITE" id="PS51321"/>
    </source>
</evidence>
<dbReference type="InterPro" id="IPR003618">
    <property type="entry name" value="TFIIS_cen_dom"/>
</dbReference>
<feature type="compositionally biased region" description="Acidic residues" evidence="7">
    <location>
        <begin position="156"/>
        <end position="173"/>
    </location>
</feature>
<keyword evidence="5" id="KW-0863">Zinc-finger</keyword>
<dbReference type="GO" id="GO:0008270">
    <property type="term" value="F:zinc ion binding"/>
    <property type="evidence" value="ECO:0007669"/>
    <property type="project" value="UniProtKB-KW"/>
</dbReference>
<dbReference type="GO" id="GO:0000977">
    <property type="term" value="F:RNA polymerase II transcription regulatory region sequence-specific DNA binding"/>
    <property type="evidence" value="ECO:0007669"/>
    <property type="project" value="TreeGrafter"/>
</dbReference>
<dbReference type="RefSeq" id="XP_018985772.1">
    <property type="nucleotide sequence ID" value="XM_019127069.1"/>
</dbReference>
<dbReference type="InterPro" id="IPR012921">
    <property type="entry name" value="SPOC_C"/>
</dbReference>
<dbReference type="GO" id="GO:0006368">
    <property type="term" value="P:transcription elongation by RNA polymerase II"/>
    <property type="evidence" value="ECO:0007669"/>
    <property type="project" value="TreeGrafter"/>
</dbReference>
<dbReference type="STRING" id="984486.A0A1E3QSG3"/>
<keyword evidence="10" id="KW-1185">Reference proteome</keyword>
<evidence type="ECO:0000256" key="6">
    <source>
        <dbReference type="ARBA" id="ARBA00022833"/>
    </source>
</evidence>
<dbReference type="Proteomes" id="UP000094336">
    <property type="component" value="Unassembled WGS sequence"/>
</dbReference>
<evidence type="ECO:0000313" key="10">
    <source>
        <dbReference type="Proteomes" id="UP000094336"/>
    </source>
</evidence>
<feature type="domain" description="TFIIS central" evidence="8">
    <location>
        <begin position="232"/>
        <end position="349"/>
    </location>
</feature>